<sequence length="57" mass="6655">MTVGKPKKLDEYNHFSTEELEIYVHKSVKLKEEHLTIAMEGFLFLKSLTVHGISLFF</sequence>
<evidence type="ECO:0008006" key="3">
    <source>
        <dbReference type="Google" id="ProtNLM"/>
    </source>
</evidence>
<gene>
    <name evidence="1" type="ORF">HZY85_00250</name>
</gene>
<protein>
    <recommendedName>
        <fullName evidence="3">Transposase</fullName>
    </recommendedName>
</protein>
<evidence type="ECO:0000313" key="2">
    <source>
        <dbReference type="Proteomes" id="UP000531840"/>
    </source>
</evidence>
<accession>A0ABX2SWT4</accession>
<proteinExistence type="predicted"/>
<organism evidence="1 2">
    <name type="scientific">Gemelliphila palaticanis</name>
    <dbReference type="NCBI Taxonomy" id="81950"/>
    <lineage>
        <taxon>Bacteria</taxon>
        <taxon>Bacillati</taxon>
        <taxon>Bacillota</taxon>
        <taxon>Bacilli</taxon>
        <taxon>Bacillales</taxon>
        <taxon>Gemellaceae</taxon>
        <taxon>Gemelliphila</taxon>
    </lineage>
</organism>
<dbReference type="EMBL" id="JACBYF010000001">
    <property type="protein sequence ID" value="NYS46625.1"/>
    <property type="molecule type" value="Genomic_DNA"/>
</dbReference>
<evidence type="ECO:0000313" key="1">
    <source>
        <dbReference type="EMBL" id="NYS46625.1"/>
    </source>
</evidence>
<comment type="caution">
    <text evidence="1">The sequence shown here is derived from an EMBL/GenBank/DDBJ whole genome shotgun (WGS) entry which is preliminary data.</text>
</comment>
<reference evidence="1 2" key="1">
    <citation type="submission" date="2020-07" db="EMBL/GenBank/DDBJ databases">
        <title>MOT database genomes.</title>
        <authorList>
            <person name="Joseph S."/>
            <person name="Aduse-Opoku J."/>
            <person name="Hashim A."/>
            <person name="Wade W."/>
            <person name="Curtis M."/>
        </authorList>
    </citation>
    <scope>NUCLEOTIDE SEQUENCE [LARGE SCALE GENOMIC DNA]</scope>
    <source>
        <strain evidence="1 2">CIP 106318</strain>
    </source>
</reference>
<keyword evidence="2" id="KW-1185">Reference proteome</keyword>
<name>A0ABX2SWT4_9BACL</name>
<dbReference type="Proteomes" id="UP000531840">
    <property type="component" value="Unassembled WGS sequence"/>
</dbReference>